<dbReference type="EMBL" id="ML002219">
    <property type="protein sequence ID" value="RKP40211.1"/>
    <property type="molecule type" value="Genomic_DNA"/>
</dbReference>
<dbReference type="AlphaFoldDB" id="A0A4Q0A3P8"/>
<reference evidence="2" key="1">
    <citation type="journal article" date="2018" name="Nat. Microbiol.">
        <title>Leveraging single-cell genomics to expand the fungal tree of life.</title>
        <authorList>
            <person name="Ahrendt S.R."/>
            <person name="Quandt C.A."/>
            <person name="Ciobanu D."/>
            <person name="Clum A."/>
            <person name="Salamov A."/>
            <person name="Andreopoulos B."/>
            <person name="Cheng J.F."/>
            <person name="Woyke T."/>
            <person name="Pelin A."/>
            <person name="Henrissat B."/>
            <person name="Reynolds N.K."/>
            <person name="Benny G.L."/>
            <person name="Smith M.E."/>
            <person name="James T.Y."/>
            <person name="Grigoriev I.V."/>
        </authorList>
    </citation>
    <scope>NUCLEOTIDE SEQUENCE [LARGE SCALE GENOMIC DNA]</scope>
    <source>
        <strain evidence="2">RSA 468</strain>
    </source>
</reference>
<organism evidence="1 2">
    <name type="scientific">Dimargaris cristalligena</name>
    <dbReference type="NCBI Taxonomy" id="215637"/>
    <lineage>
        <taxon>Eukaryota</taxon>
        <taxon>Fungi</taxon>
        <taxon>Fungi incertae sedis</taxon>
        <taxon>Zoopagomycota</taxon>
        <taxon>Kickxellomycotina</taxon>
        <taxon>Dimargaritomycetes</taxon>
        <taxon>Dimargaritales</taxon>
        <taxon>Dimargaritaceae</taxon>
        <taxon>Dimargaris</taxon>
    </lineage>
</organism>
<evidence type="ECO:0000313" key="1">
    <source>
        <dbReference type="EMBL" id="RKP40211.1"/>
    </source>
</evidence>
<protein>
    <recommendedName>
        <fullName evidence="3">F-box domain-containing protein</fullName>
    </recommendedName>
</protein>
<proteinExistence type="predicted"/>
<accession>A0A4Q0A3P8</accession>
<evidence type="ECO:0008006" key="3">
    <source>
        <dbReference type="Google" id="ProtNLM"/>
    </source>
</evidence>
<gene>
    <name evidence="1" type="ORF">BJ085DRAFT_30337</name>
</gene>
<dbReference type="Proteomes" id="UP000268162">
    <property type="component" value="Unassembled WGS sequence"/>
</dbReference>
<keyword evidence="2" id="KW-1185">Reference proteome</keyword>
<evidence type="ECO:0000313" key="2">
    <source>
        <dbReference type="Proteomes" id="UP000268162"/>
    </source>
</evidence>
<sequence>MSSGKFPTFPMGLTGQLHFRSSPGLDLLHFRFHPAQHLLGQRIVRHLSQRDQFQLAQANRELRTPVTSAYQLCIPVGKDAATDDRITETVRRYRPYGRCSSINFHKGVAPGRLRPSAEELLPLQQFFDQPWPQVTSLVITGGVECPDIGPLMVDNFPKLRNVSLVDLLDLAAISAYILSRSACLRSLAIIGEGPEFIGELAELDFTCSTLLRLEPDSVNREEFIGTISKHLGIGRVSCTFVEVTLFNHLFAPVNS</sequence>
<name>A0A4Q0A3P8_9FUNG</name>